<gene>
    <name evidence="1" type="ORF">mMyoMyo1_009294</name>
</gene>
<dbReference type="EMBL" id="JABWUV010000018">
    <property type="protein sequence ID" value="KAF6290899.1"/>
    <property type="molecule type" value="Genomic_DNA"/>
</dbReference>
<protein>
    <submittedName>
        <fullName evidence="1">Uncharacterized protein</fullName>
    </submittedName>
</protein>
<keyword evidence="2" id="KW-1185">Reference proteome</keyword>
<evidence type="ECO:0000313" key="1">
    <source>
        <dbReference type="EMBL" id="KAF6290899.1"/>
    </source>
</evidence>
<name>A0A7J7SR19_MYOMY</name>
<accession>A0A7J7SR19</accession>
<dbReference type="Proteomes" id="UP000527355">
    <property type="component" value="Unassembled WGS sequence"/>
</dbReference>
<reference evidence="1 2" key="1">
    <citation type="journal article" date="2020" name="Nature">
        <title>Six reference-quality genomes reveal evolution of bat adaptations.</title>
        <authorList>
            <person name="Jebb D."/>
            <person name="Huang Z."/>
            <person name="Pippel M."/>
            <person name="Hughes G.M."/>
            <person name="Lavrichenko K."/>
            <person name="Devanna P."/>
            <person name="Winkler S."/>
            <person name="Jermiin L.S."/>
            <person name="Skirmuntt E.C."/>
            <person name="Katzourakis A."/>
            <person name="Burkitt-Gray L."/>
            <person name="Ray D.A."/>
            <person name="Sullivan K.A.M."/>
            <person name="Roscito J.G."/>
            <person name="Kirilenko B.M."/>
            <person name="Davalos L.M."/>
            <person name="Corthals A.P."/>
            <person name="Power M.L."/>
            <person name="Jones G."/>
            <person name="Ransome R.D."/>
            <person name="Dechmann D.K.N."/>
            <person name="Locatelli A.G."/>
            <person name="Puechmaille S.J."/>
            <person name="Fedrigo O."/>
            <person name="Jarvis E.D."/>
            <person name="Hiller M."/>
            <person name="Vernes S.C."/>
            <person name="Myers E.W."/>
            <person name="Teeling E.C."/>
        </authorList>
    </citation>
    <scope>NUCLEOTIDE SEQUENCE [LARGE SCALE GENOMIC DNA]</scope>
    <source>
        <strain evidence="1">MMyoMyo1</strain>
        <tissue evidence="1">Flight muscle</tissue>
    </source>
</reference>
<comment type="caution">
    <text evidence="1">The sequence shown here is derived from an EMBL/GenBank/DDBJ whole genome shotgun (WGS) entry which is preliminary data.</text>
</comment>
<proteinExistence type="predicted"/>
<evidence type="ECO:0000313" key="2">
    <source>
        <dbReference type="Proteomes" id="UP000527355"/>
    </source>
</evidence>
<dbReference type="AlphaFoldDB" id="A0A7J7SR19"/>
<sequence>MTALRFSGNMASAGRERRGQQVALLPLEQVGVCSFAHSTGDTGQVRPLQSAGTTGPQQNGWSRLLQAQLTPPRTRPAGCSTDHVHVLSPAFRPWRPRLHPQQGVSRRHMLTWLGVARGTCELPWKCSPPPHPGAACYPGKMNSLVAETRTSSPLKTPAFAYLQAFANPQPTLPVNCPFGMPFAHFPM</sequence>
<organism evidence="1 2">
    <name type="scientific">Myotis myotis</name>
    <name type="common">Greater mouse-eared bat</name>
    <name type="synonym">Vespertilio myotis</name>
    <dbReference type="NCBI Taxonomy" id="51298"/>
    <lineage>
        <taxon>Eukaryota</taxon>
        <taxon>Metazoa</taxon>
        <taxon>Chordata</taxon>
        <taxon>Craniata</taxon>
        <taxon>Vertebrata</taxon>
        <taxon>Euteleostomi</taxon>
        <taxon>Mammalia</taxon>
        <taxon>Eutheria</taxon>
        <taxon>Laurasiatheria</taxon>
        <taxon>Chiroptera</taxon>
        <taxon>Yangochiroptera</taxon>
        <taxon>Vespertilionidae</taxon>
        <taxon>Myotis</taxon>
    </lineage>
</organism>